<evidence type="ECO:0000256" key="2">
    <source>
        <dbReference type="ARBA" id="ARBA00012544"/>
    </source>
</evidence>
<comment type="similarity">
    <text evidence="1">Belongs to the UDP-glycosyltransferase family.</text>
</comment>
<dbReference type="SUPFAM" id="SSF53756">
    <property type="entry name" value="UDP-Glycosyltransferase/glycogen phosphorylase"/>
    <property type="match status" value="1"/>
</dbReference>
<keyword evidence="3" id="KW-0328">Glycosyltransferase</keyword>
<accession>A0A915M328</accession>
<dbReference type="EC" id="2.4.1.17" evidence="2"/>
<comment type="catalytic activity">
    <reaction evidence="5">
        <text>glucuronate acceptor + UDP-alpha-D-glucuronate = acceptor beta-D-glucuronoside + UDP + H(+)</text>
        <dbReference type="Rhea" id="RHEA:21032"/>
        <dbReference type="ChEBI" id="CHEBI:15378"/>
        <dbReference type="ChEBI" id="CHEBI:58052"/>
        <dbReference type="ChEBI" id="CHEBI:58223"/>
        <dbReference type="ChEBI" id="CHEBI:132367"/>
        <dbReference type="ChEBI" id="CHEBI:132368"/>
        <dbReference type="EC" id="2.4.1.17"/>
    </reaction>
</comment>
<dbReference type="AlphaFoldDB" id="A0A915M328"/>
<name>A0A915M328_MELJA</name>
<evidence type="ECO:0000256" key="4">
    <source>
        <dbReference type="ARBA" id="ARBA00022679"/>
    </source>
</evidence>
<sequence>MNTFEKYGKCRFVIHGIYPPLRSFSWNSRRHIQKNIYFYNFPIDQQKFLAQTNIRGFITAGDQKSFTQALYFGVPLILIPFNIEQKFNAKSSEYMGVGIVVDHTKFIEEFPVAVNELMRENQQSNPNTLIENANKTKEAINQFPNGQIQTFLEIVEKAIEEKDDEEHFPVISKFEEIEHGGYKPFSVALDEFINSTKMREREIHDQSDK</sequence>
<dbReference type="InterPro" id="IPR050271">
    <property type="entry name" value="UDP-glycosyltransferase"/>
</dbReference>
<evidence type="ECO:0000313" key="7">
    <source>
        <dbReference type="WBParaSite" id="scaffold23930_cov197.g20194"/>
    </source>
</evidence>
<dbReference type="GO" id="GO:0015020">
    <property type="term" value="F:glucuronosyltransferase activity"/>
    <property type="evidence" value="ECO:0007669"/>
    <property type="project" value="UniProtKB-EC"/>
</dbReference>
<keyword evidence="6" id="KW-1185">Reference proteome</keyword>
<dbReference type="Gene3D" id="3.40.50.2000">
    <property type="entry name" value="Glycogen Phosphorylase B"/>
    <property type="match status" value="1"/>
</dbReference>
<dbReference type="WBParaSite" id="scaffold23930_cov197.g20194">
    <property type="protein sequence ID" value="scaffold23930_cov197.g20194"/>
    <property type="gene ID" value="scaffold23930_cov197.g20194"/>
</dbReference>
<evidence type="ECO:0000256" key="5">
    <source>
        <dbReference type="ARBA" id="ARBA00047475"/>
    </source>
</evidence>
<dbReference type="Pfam" id="PF00201">
    <property type="entry name" value="UDPGT"/>
    <property type="match status" value="1"/>
</dbReference>
<dbReference type="InterPro" id="IPR002213">
    <property type="entry name" value="UDP_glucos_trans"/>
</dbReference>
<keyword evidence="4" id="KW-0808">Transferase</keyword>
<dbReference type="PANTHER" id="PTHR48043">
    <property type="entry name" value="EG:EG0003.4 PROTEIN-RELATED"/>
    <property type="match status" value="1"/>
</dbReference>
<evidence type="ECO:0000256" key="3">
    <source>
        <dbReference type="ARBA" id="ARBA00022676"/>
    </source>
</evidence>
<evidence type="ECO:0000313" key="6">
    <source>
        <dbReference type="Proteomes" id="UP000887561"/>
    </source>
</evidence>
<dbReference type="Proteomes" id="UP000887561">
    <property type="component" value="Unplaced"/>
</dbReference>
<dbReference type="PANTHER" id="PTHR48043:SF145">
    <property type="entry name" value="FI06409P-RELATED"/>
    <property type="match status" value="1"/>
</dbReference>
<evidence type="ECO:0000256" key="1">
    <source>
        <dbReference type="ARBA" id="ARBA00009995"/>
    </source>
</evidence>
<reference evidence="7" key="1">
    <citation type="submission" date="2022-11" db="UniProtKB">
        <authorList>
            <consortium name="WormBaseParasite"/>
        </authorList>
    </citation>
    <scope>IDENTIFICATION</scope>
</reference>
<organism evidence="6 7">
    <name type="scientific">Meloidogyne javanica</name>
    <name type="common">Root-knot nematode worm</name>
    <dbReference type="NCBI Taxonomy" id="6303"/>
    <lineage>
        <taxon>Eukaryota</taxon>
        <taxon>Metazoa</taxon>
        <taxon>Ecdysozoa</taxon>
        <taxon>Nematoda</taxon>
        <taxon>Chromadorea</taxon>
        <taxon>Rhabditida</taxon>
        <taxon>Tylenchina</taxon>
        <taxon>Tylenchomorpha</taxon>
        <taxon>Tylenchoidea</taxon>
        <taxon>Meloidogynidae</taxon>
        <taxon>Meloidogyninae</taxon>
        <taxon>Meloidogyne</taxon>
        <taxon>Meloidogyne incognita group</taxon>
    </lineage>
</organism>
<proteinExistence type="inferred from homology"/>
<protein>
    <recommendedName>
        <fullName evidence="2">glucuronosyltransferase</fullName>
        <ecNumber evidence="2">2.4.1.17</ecNumber>
    </recommendedName>
</protein>